<dbReference type="InterPro" id="IPR001849">
    <property type="entry name" value="PH_domain"/>
</dbReference>
<dbReference type="STRING" id="74557.A0A1W0A997"/>
<dbReference type="PANTHER" id="PTHR12932:SF9">
    <property type="entry name" value="TUBULIN POLYMERIZATION-PROMOTING PROTEIN HOMOLOG"/>
    <property type="match status" value="1"/>
</dbReference>
<name>A0A1W0A997_9STRA</name>
<evidence type="ECO:0000259" key="3">
    <source>
        <dbReference type="PROSITE" id="PS50003"/>
    </source>
</evidence>
<dbReference type="InterPro" id="IPR008907">
    <property type="entry name" value="TPP/p25"/>
</dbReference>
<feature type="domain" description="PH" evidence="3">
    <location>
        <begin position="617"/>
        <end position="727"/>
    </location>
</feature>
<sequence>MLAPQHLKPRSTINPKGFYLIFSSNAYLDVVRISLEPKGIIGFIDVPDKNLSLVQARQLITKTIDNIPTEFQFLYGNSLLPISHAQEAFLTVGDHYPCIQLREVSPPKKQQRKPYQVVVFNANTKASFMSWIPIDYTFGQLRKDAARYFDILASDANLVDKDGCTWPEEAAIVPTLFEPVNEALVAKQLILIDKRLPKPVIAKENPIQPIKNFDEKLWYIFTSYCVHGDALDLLSMTQYQFNRFLRDCGLFSRGFTPAMGDIIYAFEGKGKLSKLQASRRASGKLDYDGFLNALYTIATRRTSKQTEEEAMHLLLSQYILPNALTWPIGTWRHHSEQLAQPEVRAFRMKFESMLYDIFVFYTNQPISETESESRMSFNDYMRFINDFHFTELLLSTQECPEIFLAACQCVTTTNRETMDFEAFQDMLGRCGVVGLTRHRNLKPLQCVKAVFHHMTRGLKSSRALEIIHNHGPNAMYAARFYQGCVAFSHKFLDVWRMEGSPDYITGCLPIVTNQLTRGRQVLHQILRVEGAPVAPLPKKTHQLAPASPQEPSQKRSIVNQSQQPTKGERSSKKPKEIWQLPPPPTKSLKKSSTLGPTCTFARSLSCPGLTYGNDHMITLLQGSVLRKYGTWGQPQRRYVWCSEDGDHLLWRSLKSKKADECLLMRSIVAVLPGNTETTKYAFMKYLSEEKNLRRCFSIMTKERRLNFEADSDSICDRWIQALTYLIHDRQTSR</sequence>
<dbReference type="Gene3D" id="1.10.238.10">
    <property type="entry name" value="EF-hand"/>
    <property type="match status" value="1"/>
</dbReference>
<dbReference type="GO" id="GO:0015631">
    <property type="term" value="F:tubulin binding"/>
    <property type="evidence" value="ECO:0007669"/>
    <property type="project" value="InterPro"/>
</dbReference>
<feature type="compositionally biased region" description="Polar residues" evidence="2">
    <location>
        <begin position="549"/>
        <end position="565"/>
    </location>
</feature>
<dbReference type="OrthoDB" id="188756at2759"/>
<keyword evidence="5" id="KW-1185">Reference proteome</keyword>
<dbReference type="AlphaFoldDB" id="A0A1W0A997"/>
<evidence type="ECO:0000256" key="2">
    <source>
        <dbReference type="SAM" id="MobiDB-lite"/>
    </source>
</evidence>
<reference evidence="4 5" key="1">
    <citation type="journal article" date="2014" name="Genome Biol. Evol.">
        <title>The secreted proteins of Achlya hypogyna and Thraustotheca clavata identify the ancestral oomycete secretome and reveal gene acquisitions by horizontal gene transfer.</title>
        <authorList>
            <person name="Misner I."/>
            <person name="Blouin N."/>
            <person name="Leonard G."/>
            <person name="Richards T.A."/>
            <person name="Lane C.E."/>
        </authorList>
    </citation>
    <scope>NUCLEOTIDE SEQUENCE [LARGE SCALE GENOMIC DNA]</scope>
    <source>
        <strain evidence="4 5">ATCC 34112</strain>
    </source>
</reference>
<feature type="compositionally biased region" description="Basic and acidic residues" evidence="2">
    <location>
        <begin position="566"/>
        <end position="576"/>
    </location>
</feature>
<dbReference type="PANTHER" id="PTHR12932">
    <property type="entry name" value="P25 ALPHA-RELATED"/>
    <property type="match status" value="1"/>
</dbReference>
<feature type="region of interest" description="Disordered" evidence="2">
    <location>
        <begin position="538"/>
        <end position="593"/>
    </location>
</feature>
<dbReference type="GO" id="GO:0005874">
    <property type="term" value="C:microtubule"/>
    <property type="evidence" value="ECO:0007669"/>
    <property type="project" value="TreeGrafter"/>
</dbReference>
<evidence type="ECO:0000313" key="4">
    <source>
        <dbReference type="EMBL" id="OQS06864.1"/>
    </source>
</evidence>
<dbReference type="SMART" id="SM00233">
    <property type="entry name" value="PH"/>
    <property type="match status" value="1"/>
</dbReference>
<dbReference type="Proteomes" id="UP000243217">
    <property type="component" value="Unassembled WGS sequence"/>
</dbReference>
<evidence type="ECO:0000256" key="1">
    <source>
        <dbReference type="ARBA" id="ARBA00010994"/>
    </source>
</evidence>
<dbReference type="GO" id="GO:0032273">
    <property type="term" value="P:positive regulation of protein polymerization"/>
    <property type="evidence" value="ECO:0007669"/>
    <property type="project" value="TreeGrafter"/>
</dbReference>
<organism evidence="4 5">
    <name type="scientific">Thraustotheca clavata</name>
    <dbReference type="NCBI Taxonomy" id="74557"/>
    <lineage>
        <taxon>Eukaryota</taxon>
        <taxon>Sar</taxon>
        <taxon>Stramenopiles</taxon>
        <taxon>Oomycota</taxon>
        <taxon>Saprolegniomycetes</taxon>
        <taxon>Saprolegniales</taxon>
        <taxon>Achlyaceae</taxon>
        <taxon>Thraustotheca</taxon>
    </lineage>
</organism>
<accession>A0A1W0A997</accession>
<comment type="caution">
    <text evidence="4">The sequence shown here is derived from an EMBL/GenBank/DDBJ whole genome shotgun (WGS) entry which is preliminary data.</text>
</comment>
<dbReference type="InterPro" id="IPR011993">
    <property type="entry name" value="PH-like_dom_sf"/>
</dbReference>
<comment type="similarity">
    <text evidence="1">Belongs to the TPPP family.</text>
</comment>
<dbReference type="GO" id="GO:0001578">
    <property type="term" value="P:microtubule bundle formation"/>
    <property type="evidence" value="ECO:0007669"/>
    <property type="project" value="TreeGrafter"/>
</dbReference>
<proteinExistence type="inferred from homology"/>
<dbReference type="GO" id="GO:0046785">
    <property type="term" value="P:microtubule polymerization"/>
    <property type="evidence" value="ECO:0007669"/>
    <property type="project" value="InterPro"/>
</dbReference>
<dbReference type="Pfam" id="PF00169">
    <property type="entry name" value="PH"/>
    <property type="match status" value="1"/>
</dbReference>
<dbReference type="SUPFAM" id="SSF47473">
    <property type="entry name" value="EF-hand"/>
    <property type="match status" value="1"/>
</dbReference>
<evidence type="ECO:0000313" key="5">
    <source>
        <dbReference type="Proteomes" id="UP000243217"/>
    </source>
</evidence>
<protein>
    <recommendedName>
        <fullName evidence="3">PH domain-containing protein</fullName>
    </recommendedName>
</protein>
<dbReference type="InterPro" id="IPR011992">
    <property type="entry name" value="EF-hand-dom_pair"/>
</dbReference>
<dbReference type="Gene3D" id="2.30.29.30">
    <property type="entry name" value="Pleckstrin-homology domain (PH domain)/Phosphotyrosine-binding domain (PTB)"/>
    <property type="match status" value="1"/>
</dbReference>
<dbReference type="EMBL" id="JNBS01000299">
    <property type="protein sequence ID" value="OQS06864.1"/>
    <property type="molecule type" value="Genomic_DNA"/>
</dbReference>
<dbReference type="Pfam" id="PF05517">
    <property type="entry name" value="p25-alpha"/>
    <property type="match status" value="1"/>
</dbReference>
<gene>
    <name evidence="4" type="ORF">THRCLA_01109</name>
</gene>
<dbReference type="SUPFAM" id="SSF50729">
    <property type="entry name" value="PH domain-like"/>
    <property type="match status" value="1"/>
</dbReference>
<dbReference type="PROSITE" id="PS50003">
    <property type="entry name" value="PH_DOMAIN"/>
    <property type="match status" value="1"/>
</dbReference>